<proteinExistence type="predicted"/>
<feature type="domain" description="AB hydrolase-1" evidence="2">
    <location>
        <begin position="33"/>
        <end position="255"/>
    </location>
</feature>
<dbReference type="SUPFAM" id="SSF53474">
    <property type="entry name" value="alpha/beta-Hydrolases"/>
    <property type="match status" value="1"/>
</dbReference>
<sequence length="272" mass="29546">MTIHADHWHSRKRYVETSEGKSVAFVDSGGNGPPLLLLHGFSDTSRSFAALERFFPDFRLIVPDLPGHGASALDGGMHVDDFAASIDRLLTVLGLENIALVGHSMGAMTAIELAARRRDGVNALILLSASLRPDFGAESPLARDIRSLRDPIDPSGPFLRDWYACSRPVDSDFLSRMKLDAAAMPAAIWHGILEGFGETDLRCSAARVTAPVLCIAGSADPLFGSSHRETLAHAFHTVRSITLEGYGHNPHWEDPQRVSALILSFLAETERV</sequence>
<dbReference type="GO" id="GO:0016020">
    <property type="term" value="C:membrane"/>
    <property type="evidence" value="ECO:0007669"/>
    <property type="project" value="TreeGrafter"/>
</dbReference>
<name>A0A6L9UJX7_9HYPH</name>
<evidence type="ECO:0000313" key="4">
    <source>
        <dbReference type="Proteomes" id="UP000483035"/>
    </source>
</evidence>
<evidence type="ECO:0000259" key="2">
    <source>
        <dbReference type="Pfam" id="PF00561"/>
    </source>
</evidence>
<evidence type="ECO:0000256" key="1">
    <source>
        <dbReference type="ARBA" id="ARBA00022801"/>
    </source>
</evidence>
<dbReference type="InterPro" id="IPR050266">
    <property type="entry name" value="AB_hydrolase_sf"/>
</dbReference>
<dbReference type="InterPro" id="IPR029058">
    <property type="entry name" value="AB_hydrolase_fold"/>
</dbReference>
<dbReference type="PRINTS" id="PR00111">
    <property type="entry name" value="ABHYDROLASE"/>
</dbReference>
<dbReference type="AlphaFoldDB" id="A0A6L9UJX7"/>
<dbReference type="EMBL" id="WUEY01000026">
    <property type="protein sequence ID" value="NEI74180.1"/>
    <property type="molecule type" value="Genomic_DNA"/>
</dbReference>
<dbReference type="Pfam" id="PF00561">
    <property type="entry name" value="Abhydrolase_1"/>
    <property type="match status" value="1"/>
</dbReference>
<accession>A0A6L9UJX7</accession>
<dbReference type="InterPro" id="IPR000639">
    <property type="entry name" value="Epox_hydrolase-like"/>
</dbReference>
<dbReference type="PANTHER" id="PTHR43798:SF31">
    <property type="entry name" value="AB HYDROLASE SUPERFAMILY PROTEIN YCLE"/>
    <property type="match status" value="1"/>
</dbReference>
<evidence type="ECO:0000313" key="3">
    <source>
        <dbReference type="EMBL" id="NEI74180.1"/>
    </source>
</evidence>
<gene>
    <name evidence="3" type="ORF">GR212_31980</name>
</gene>
<dbReference type="InterPro" id="IPR000073">
    <property type="entry name" value="AB_hydrolase_1"/>
</dbReference>
<dbReference type="RefSeq" id="WP_163993189.1">
    <property type="nucleotide sequence ID" value="NZ_WUEY01000026.1"/>
</dbReference>
<dbReference type="GO" id="GO:0016787">
    <property type="term" value="F:hydrolase activity"/>
    <property type="evidence" value="ECO:0007669"/>
    <property type="project" value="UniProtKB-KW"/>
</dbReference>
<dbReference type="PRINTS" id="PR00412">
    <property type="entry name" value="EPOXHYDRLASE"/>
</dbReference>
<dbReference type="PANTHER" id="PTHR43798">
    <property type="entry name" value="MONOACYLGLYCEROL LIPASE"/>
    <property type="match status" value="1"/>
</dbReference>
<dbReference type="Gene3D" id="3.40.50.1820">
    <property type="entry name" value="alpha/beta hydrolase"/>
    <property type="match status" value="1"/>
</dbReference>
<keyword evidence="1 3" id="KW-0378">Hydrolase</keyword>
<comment type="caution">
    <text evidence="3">The sequence shown here is derived from an EMBL/GenBank/DDBJ whole genome shotgun (WGS) entry which is preliminary data.</text>
</comment>
<protein>
    <submittedName>
        <fullName evidence="3">Alpha/beta fold hydrolase</fullName>
    </submittedName>
</protein>
<dbReference type="Proteomes" id="UP000483035">
    <property type="component" value="Unassembled WGS sequence"/>
</dbReference>
<reference evidence="3 4" key="1">
    <citation type="submission" date="2019-12" db="EMBL/GenBank/DDBJ databases">
        <title>Rhizobium genotypes associated with high levels of biological nitrogen fixation by grain legumes in a temperate-maritime cropping system.</title>
        <authorList>
            <person name="Maluk M."/>
            <person name="Francesc Ferrando Molina F."/>
            <person name="Lopez Del Egido L."/>
            <person name="Lafos M."/>
            <person name="Langarica-Fuentes A."/>
            <person name="Gebre Yohannes G."/>
            <person name="Young M.W."/>
            <person name="Martin P."/>
            <person name="Gantlett R."/>
            <person name="Kenicer G."/>
            <person name="Hawes C."/>
            <person name="Begg G.S."/>
            <person name="Quilliam R.S."/>
            <person name="Squire G.R."/>
            <person name="Poole P.S."/>
            <person name="Young P.W."/>
            <person name="Iannetta P.M."/>
            <person name="James E.K."/>
        </authorList>
    </citation>
    <scope>NUCLEOTIDE SEQUENCE [LARGE SCALE GENOMIC DNA]</scope>
    <source>
        <strain evidence="3 4">JHI1118</strain>
    </source>
</reference>
<organism evidence="3 4">
    <name type="scientific">Rhizobium lusitanum</name>
    <dbReference type="NCBI Taxonomy" id="293958"/>
    <lineage>
        <taxon>Bacteria</taxon>
        <taxon>Pseudomonadati</taxon>
        <taxon>Pseudomonadota</taxon>
        <taxon>Alphaproteobacteria</taxon>
        <taxon>Hyphomicrobiales</taxon>
        <taxon>Rhizobiaceae</taxon>
        <taxon>Rhizobium/Agrobacterium group</taxon>
        <taxon>Rhizobium</taxon>
    </lineage>
</organism>